<accession>E8U2X4</accession>
<evidence type="ECO:0000313" key="2">
    <source>
        <dbReference type="EMBL" id="ADV65712.1"/>
    </source>
</evidence>
<sequence length="232" mass="25134" precursor="true">MPPRTHRVFRAAAVLVLTTVALAQTDYRARLTALLPASGQAARVMEWRTTAAGVALIQDRLATTAPNLLDNFAASVRVGKVPPYDPRYGVTPEEYARLVVFRNTLATTGRSVKLNVTRTDRKLTFGQAAGAEALRGISLDLVSGEMRLPEGYVARPHAVQVSADVDGTGLGARSGWGWKFQGSDPKTFNAIDASVSLMRLSSGSVVLTYNRISIVKGRLQPEVQLYLTYPHP</sequence>
<organism evidence="2 3">
    <name type="scientific">Deinococcus maricopensis (strain DSM 21211 / LMG 22137 / NRRL B-23946 / LB-34)</name>
    <dbReference type="NCBI Taxonomy" id="709986"/>
    <lineage>
        <taxon>Bacteria</taxon>
        <taxon>Thermotogati</taxon>
        <taxon>Deinococcota</taxon>
        <taxon>Deinococci</taxon>
        <taxon>Deinococcales</taxon>
        <taxon>Deinococcaceae</taxon>
        <taxon>Deinococcus</taxon>
    </lineage>
</organism>
<reference evidence="3" key="2">
    <citation type="submission" date="2011-01" db="EMBL/GenBank/DDBJ databases">
        <title>The complete genome of Deinococcus maricopensis DSM 21211.</title>
        <authorList>
            <consortium name="US DOE Joint Genome Institute (JGI-PGF)"/>
            <person name="Lucas S."/>
            <person name="Copeland A."/>
            <person name="Lapidus A."/>
            <person name="Goodwin L."/>
            <person name="Pitluck S."/>
            <person name="Kyrpides N."/>
            <person name="Mavromatis K."/>
            <person name="Pagani I."/>
            <person name="Ivanova N."/>
            <person name="Ovchinnikova G."/>
            <person name="Zeytun A."/>
            <person name="Detter J.C."/>
            <person name="Han C."/>
            <person name="Land M."/>
            <person name="Hauser L."/>
            <person name="Markowitz V."/>
            <person name="Cheng J.-F."/>
            <person name="Hugenholtz P."/>
            <person name="Woyke T."/>
            <person name="Wu D."/>
            <person name="Pukall R."/>
            <person name="Gehrich-Schroeter G."/>
            <person name="Brambilla E."/>
            <person name="Klenk H.-P."/>
            <person name="Eisen J.A."/>
        </authorList>
    </citation>
    <scope>NUCLEOTIDE SEQUENCE [LARGE SCALE GENOMIC DNA]</scope>
    <source>
        <strain evidence="3">DSM 21211 / LMG 22137 / NRRL B-23946 / LB-34</strain>
    </source>
</reference>
<protein>
    <submittedName>
        <fullName evidence="2">Uncharacterized protein</fullName>
    </submittedName>
</protein>
<feature type="signal peptide" evidence="1">
    <location>
        <begin position="1"/>
        <end position="23"/>
    </location>
</feature>
<dbReference type="HOGENOM" id="CLU_1193235_0_0_0"/>
<keyword evidence="1" id="KW-0732">Signal</keyword>
<evidence type="ECO:0000313" key="3">
    <source>
        <dbReference type="Proteomes" id="UP000008635"/>
    </source>
</evidence>
<dbReference type="EMBL" id="CP002454">
    <property type="protein sequence ID" value="ADV65712.1"/>
    <property type="molecule type" value="Genomic_DNA"/>
</dbReference>
<dbReference type="KEGG" id="dmr:Deima_0048"/>
<evidence type="ECO:0000256" key="1">
    <source>
        <dbReference type="SAM" id="SignalP"/>
    </source>
</evidence>
<dbReference type="AlphaFoldDB" id="E8U2X4"/>
<proteinExistence type="predicted"/>
<keyword evidence="3" id="KW-1185">Reference proteome</keyword>
<name>E8U2X4_DEIML</name>
<gene>
    <name evidence="2" type="ordered locus">Deima_0048</name>
</gene>
<feature type="chain" id="PRO_5003228325" evidence="1">
    <location>
        <begin position="24"/>
        <end position="232"/>
    </location>
</feature>
<dbReference type="STRING" id="709986.Deima_0048"/>
<dbReference type="eggNOG" id="ENOG5033272">
    <property type="taxonomic scope" value="Bacteria"/>
</dbReference>
<dbReference type="Proteomes" id="UP000008635">
    <property type="component" value="Chromosome"/>
</dbReference>
<reference evidence="2 3" key="1">
    <citation type="journal article" date="2011" name="Stand. Genomic Sci.">
        <title>Complete genome sequence of Deinococcus maricopensis type strain (LB-34).</title>
        <authorList>
            <person name="Pukall R."/>
            <person name="Zeytun A."/>
            <person name="Lucas S."/>
            <person name="Lapidus A."/>
            <person name="Hammon N."/>
            <person name="Deshpande S."/>
            <person name="Nolan M."/>
            <person name="Cheng J.F."/>
            <person name="Pitluck S."/>
            <person name="Liolios K."/>
            <person name="Pagani I."/>
            <person name="Mikhailova N."/>
            <person name="Ivanova N."/>
            <person name="Mavromatis K."/>
            <person name="Pati A."/>
            <person name="Tapia R."/>
            <person name="Han C."/>
            <person name="Goodwin L."/>
            <person name="Chen A."/>
            <person name="Palaniappan K."/>
            <person name="Land M."/>
            <person name="Hauser L."/>
            <person name="Chang Y.J."/>
            <person name="Jeffries C.D."/>
            <person name="Brambilla E.M."/>
            <person name="Rohde M."/>
            <person name="Goker M."/>
            <person name="Detter J.C."/>
            <person name="Woyke T."/>
            <person name="Bristow J."/>
            <person name="Eisen J.A."/>
            <person name="Markowitz V."/>
            <person name="Hugenholtz P."/>
            <person name="Kyrpides N.C."/>
            <person name="Klenk H.P."/>
        </authorList>
    </citation>
    <scope>NUCLEOTIDE SEQUENCE [LARGE SCALE GENOMIC DNA]</scope>
    <source>
        <strain evidence="3">DSM 21211 / LMG 22137 / NRRL B-23946 / LB-34</strain>
    </source>
</reference>